<dbReference type="Gene3D" id="1.10.1740.10">
    <property type="match status" value="1"/>
</dbReference>
<dbReference type="NCBIfam" id="TIGR02937">
    <property type="entry name" value="sigma70-ECF"/>
    <property type="match status" value="1"/>
</dbReference>
<dbReference type="RefSeq" id="WP_377600838.1">
    <property type="nucleotide sequence ID" value="NZ_JBHUME010000005.1"/>
</dbReference>
<evidence type="ECO:0000313" key="8">
    <source>
        <dbReference type="EMBL" id="MFD2611828.1"/>
    </source>
</evidence>
<name>A0ABW5P9F6_9BACL</name>
<dbReference type="PANTHER" id="PTHR30385">
    <property type="entry name" value="SIGMA FACTOR F FLAGELLAR"/>
    <property type="match status" value="1"/>
</dbReference>
<reference evidence="9" key="1">
    <citation type="journal article" date="2019" name="Int. J. Syst. Evol. Microbiol.">
        <title>The Global Catalogue of Microorganisms (GCM) 10K type strain sequencing project: providing services to taxonomists for standard genome sequencing and annotation.</title>
        <authorList>
            <consortium name="The Broad Institute Genomics Platform"/>
            <consortium name="The Broad Institute Genome Sequencing Center for Infectious Disease"/>
            <person name="Wu L."/>
            <person name="Ma J."/>
        </authorList>
    </citation>
    <scope>NUCLEOTIDE SEQUENCE [LARGE SCALE GENOMIC DNA]</scope>
    <source>
        <strain evidence="9">KCTC 3950</strain>
    </source>
</reference>
<evidence type="ECO:0000259" key="5">
    <source>
        <dbReference type="Pfam" id="PF04539"/>
    </source>
</evidence>
<sequence>MKPQTGRTLEQEQLDRIQLYQQTGSHDVATELLQHFEPMVKLAAIKMSRNRNDLYEDLYQIGQIALLKLFSQYDASLGIPFEPYAMKSLIGRMKNYLRDSSWYIQVPRRIKEKGVLFQQAIDELTMQLERSPNIAEIAEHLQLSVEETVEILAGRECYQYVSLDTPLSAEEAATTIGDMISSDADDYSQIENRLDLAQAFERLKEEERSILNLSYQKGYSQRMIAQELGMSQMSVSRIQRRAMEKLKRLLAEPNQS</sequence>
<feature type="domain" description="RNA polymerase sigma-70 region 4" evidence="7">
    <location>
        <begin position="199"/>
        <end position="247"/>
    </location>
</feature>
<keyword evidence="1" id="KW-0805">Transcription regulation</keyword>
<dbReference type="SUPFAM" id="SSF88659">
    <property type="entry name" value="Sigma3 and sigma4 domains of RNA polymerase sigma factors"/>
    <property type="match status" value="2"/>
</dbReference>
<evidence type="ECO:0000313" key="9">
    <source>
        <dbReference type="Proteomes" id="UP001597541"/>
    </source>
</evidence>
<keyword evidence="4" id="KW-0804">Transcription</keyword>
<dbReference type="InterPro" id="IPR007627">
    <property type="entry name" value="RNA_pol_sigma70_r2"/>
</dbReference>
<organism evidence="8 9">
    <name type="scientific">Paenibacillus gansuensis</name>
    <dbReference type="NCBI Taxonomy" id="306542"/>
    <lineage>
        <taxon>Bacteria</taxon>
        <taxon>Bacillati</taxon>
        <taxon>Bacillota</taxon>
        <taxon>Bacilli</taxon>
        <taxon>Bacillales</taxon>
        <taxon>Paenibacillaceae</taxon>
        <taxon>Paenibacillus</taxon>
    </lineage>
</organism>
<dbReference type="Pfam" id="PF04539">
    <property type="entry name" value="Sigma70_r3"/>
    <property type="match status" value="1"/>
</dbReference>
<dbReference type="InterPro" id="IPR007624">
    <property type="entry name" value="RNA_pol_sigma70_r3"/>
</dbReference>
<dbReference type="InterPro" id="IPR014284">
    <property type="entry name" value="RNA_pol_sigma-70_dom"/>
</dbReference>
<dbReference type="CDD" id="cd06171">
    <property type="entry name" value="Sigma70_r4"/>
    <property type="match status" value="1"/>
</dbReference>
<accession>A0ABW5P9F6</accession>
<dbReference type="InterPro" id="IPR036388">
    <property type="entry name" value="WH-like_DNA-bd_sf"/>
</dbReference>
<dbReference type="Pfam" id="PF04545">
    <property type="entry name" value="Sigma70_r4"/>
    <property type="match status" value="1"/>
</dbReference>
<evidence type="ECO:0000259" key="6">
    <source>
        <dbReference type="Pfam" id="PF04542"/>
    </source>
</evidence>
<keyword evidence="2" id="KW-0731">Sigma factor</keyword>
<dbReference type="Gene3D" id="1.10.10.10">
    <property type="entry name" value="Winged helix-like DNA-binding domain superfamily/Winged helix DNA-binding domain"/>
    <property type="match status" value="2"/>
</dbReference>
<evidence type="ECO:0000256" key="4">
    <source>
        <dbReference type="ARBA" id="ARBA00023163"/>
    </source>
</evidence>
<dbReference type="InterPro" id="IPR007630">
    <property type="entry name" value="RNA_pol_sigma70_r4"/>
</dbReference>
<evidence type="ECO:0000259" key="7">
    <source>
        <dbReference type="Pfam" id="PF04545"/>
    </source>
</evidence>
<feature type="domain" description="RNA polymerase sigma-70 region 2" evidence="6">
    <location>
        <begin position="33"/>
        <end position="102"/>
    </location>
</feature>
<gene>
    <name evidence="8" type="ORF">ACFSUF_05255</name>
</gene>
<evidence type="ECO:0000256" key="1">
    <source>
        <dbReference type="ARBA" id="ARBA00023015"/>
    </source>
</evidence>
<proteinExistence type="predicted"/>
<feature type="domain" description="RNA polymerase sigma-70 region 3" evidence="5">
    <location>
        <begin position="118"/>
        <end position="183"/>
    </location>
</feature>
<evidence type="ECO:0000256" key="3">
    <source>
        <dbReference type="ARBA" id="ARBA00023125"/>
    </source>
</evidence>
<keyword evidence="9" id="KW-1185">Reference proteome</keyword>
<protein>
    <submittedName>
        <fullName evidence="8">Sigma-70 family RNA polymerase sigma factor</fullName>
    </submittedName>
</protein>
<keyword evidence="3" id="KW-0238">DNA-binding</keyword>
<dbReference type="Proteomes" id="UP001597541">
    <property type="component" value="Unassembled WGS sequence"/>
</dbReference>
<dbReference type="InterPro" id="IPR013325">
    <property type="entry name" value="RNA_pol_sigma_r2"/>
</dbReference>
<dbReference type="Pfam" id="PF04542">
    <property type="entry name" value="Sigma70_r2"/>
    <property type="match status" value="1"/>
</dbReference>
<evidence type="ECO:0000256" key="2">
    <source>
        <dbReference type="ARBA" id="ARBA00023082"/>
    </source>
</evidence>
<comment type="caution">
    <text evidence="8">The sequence shown here is derived from an EMBL/GenBank/DDBJ whole genome shotgun (WGS) entry which is preliminary data.</text>
</comment>
<dbReference type="SUPFAM" id="SSF88946">
    <property type="entry name" value="Sigma2 domain of RNA polymerase sigma factors"/>
    <property type="match status" value="1"/>
</dbReference>
<dbReference type="InterPro" id="IPR013324">
    <property type="entry name" value="RNA_pol_sigma_r3/r4-like"/>
</dbReference>
<dbReference type="PANTHER" id="PTHR30385:SF4">
    <property type="entry name" value="RNA POLYMERASE SIGMA-E FACTOR"/>
    <property type="match status" value="1"/>
</dbReference>
<dbReference type="EMBL" id="JBHUME010000005">
    <property type="protein sequence ID" value="MFD2611828.1"/>
    <property type="molecule type" value="Genomic_DNA"/>
</dbReference>